<evidence type="ECO:0000259" key="7">
    <source>
        <dbReference type="PROSITE" id="PS51194"/>
    </source>
</evidence>
<reference evidence="8 9" key="1">
    <citation type="submission" date="2015-01" db="EMBL/GenBank/DDBJ databases">
        <title>The Genome Sequence of Cryptococcus gattii EJB2.</title>
        <authorList>
            <consortium name="The Broad Institute Genomics Platform"/>
            <person name="Cuomo C."/>
            <person name="Litvintseva A."/>
            <person name="Chen Y."/>
            <person name="Heitman J."/>
            <person name="Sun S."/>
            <person name="Springer D."/>
            <person name="Dromer F."/>
            <person name="Young S."/>
            <person name="Zeng Q."/>
            <person name="Gargeya S."/>
            <person name="Abouelleil A."/>
            <person name="Alvarado L."/>
            <person name="Chapman S.B."/>
            <person name="Gainer-Dewar J."/>
            <person name="Goldberg J."/>
            <person name="Griggs A."/>
            <person name="Gujja S."/>
            <person name="Hansen M."/>
            <person name="Howarth C."/>
            <person name="Imamovic A."/>
            <person name="Larimer J."/>
            <person name="Murphy C."/>
            <person name="Naylor J."/>
            <person name="Pearson M."/>
            <person name="Priest M."/>
            <person name="Roberts A."/>
            <person name="Saif S."/>
            <person name="Shea T."/>
            <person name="Sykes S."/>
            <person name="Wortman J."/>
            <person name="Nusbaum C."/>
            <person name="Birren B."/>
        </authorList>
    </citation>
    <scope>NUCLEOTIDE SEQUENCE [LARGE SCALE GENOMIC DNA]</scope>
    <source>
        <strain evidence="8 9">EJB2</strain>
    </source>
</reference>
<dbReference type="Pfam" id="PF00271">
    <property type="entry name" value="Helicase_C"/>
    <property type="match status" value="1"/>
</dbReference>
<gene>
    <name evidence="8" type="ORF">I306_01476</name>
</gene>
<dbReference type="Proteomes" id="UP000054272">
    <property type="component" value="Unassembled WGS sequence"/>
</dbReference>
<organism evidence="8 9">
    <name type="scientific">Cryptococcus gattii EJB2</name>
    <dbReference type="NCBI Taxonomy" id="1296103"/>
    <lineage>
        <taxon>Eukaryota</taxon>
        <taxon>Fungi</taxon>
        <taxon>Dikarya</taxon>
        <taxon>Basidiomycota</taxon>
        <taxon>Agaricomycotina</taxon>
        <taxon>Tremellomycetes</taxon>
        <taxon>Tremellales</taxon>
        <taxon>Cryptococcaceae</taxon>
        <taxon>Cryptococcus</taxon>
        <taxon>Cryptococcus gattii species complex</taxon>
    </lineage>
</organism>
<accession>A0ABR5C0Q1</accession>
<dbReference type="InterPro" id="IPR001650">
    <property type="entry name" value="Helicase_C-like"/>
</dbReference>
<evidence type="ECO:0000256" key="5">
    <source>
        <dbReference type="ARBA" id="ARBA00034617"/>
    </source>
</evidence>
<sequence>MTVVFFATKQQCMDARDALRSIWLDSPNQVDTFHGSTSPEQRLNLLDKFKKGLIRVLCCTKAFGLGCDIPDIEYSIIYNYVDSMVDLWQKGGRAARGRGEEVRGFASYIPEPHSLHEEKVQVPPAPSSKVSFPI</sequence>
<dbReference type="InterPro" id="IPR027417">
    <property type="entry name" value="P-loop_NTPase"/>
</dbReference>
<evidence type="ECO:0000256" key="1">
    <source>
        <dbReference type="ARBA" id="ARBA00005446"/>
    </source>
</evidence>
<dbReference type="PROSITE" id="PS51194">
    <property type="entry name" value="HELICASE_CTER"/>
    <property type="match status" value="1"/>
</dbReference>
<protein>
    <recommendedName>
        <fullName evidence="6">DNA 3'-5' helicase</fullName>
        <ecNumber evidence="6">5.6.2.4</ecNumber>
    </recommendedName>
</protein>
<dbReference type="PANTHER" id="PTHR13710">
    <property type="entry name" value="DNA HELICASE RECQ FAMILY MEMBER"/>
    <property type="match status" value="1"/>
</dbReference>
<evidence type="ECO:0000256" key="6">
    <source>
        <dbReference type="ARBA" id="ARBA00034808"/>
    </source>
</evidence>
<dbReference type="SMART" id="SM00490">
    <property type="entry name" value="HELICc"/>
    <property type="match status" value="1"/>
</dbReference>
<keyword evidence="2" id="KW-0238">DNA-binding</keyword>
<evidence type="ECO:0000313" key="9">
    <source>
        <dbReference type="Proteomes" id="UP000054272"/>
    </source>
</evidence>
<dbReference type="EC" id="5.6.2.4" evidence="6"/>
<dbReference type="SUPFAM" id="SSF52540">
    <property type="entry name" value="P-loop containing nucleoside triphosphate hydrolases"/>
    <property type="match status" value="1"/>
</dbReference>
<comment type="catalytic activity">
    <reaction evidence="5">
        <text>Couples ATP hydrolysis with the unwinding of duplex DNA by translocating in the 3'-5' direction.</text>
        <dbReference type="EC" id="5.6.2.4"/>
    </reaction>
</comment>
<keyword evidence="9" id="KW-1185">Reference proteome</keyword>
<feature type="domain" description="Helicase C-terminal" evidence="7">
    <location>
        <begin position="1"/>
        <end position="134"/>
    </location>
</feature>
<evidence type="ECO:0000256" key="4">
    <source>
        <dbReference type="ARBA" id="ARBA00023242"/>
    </source>
</evidence>
<dbReference type="EMBL" id="KN848601">
    <property type="protein sequence ID" value="KIR81439.1"/>
    <property type="molecule type" value="Genomic_DNA"/>
</dbReference>
<dbReference type="Gene3D" id="3.40.50.300">
    <property type="entry name" value="P-loop containing nucleotide triphosphate hydrolases"/>
    <property type="match status" value="1"/>
</dbReference>
<dbReference type="PANTHER" id="PTHR13710:SF153">
    <property type="entry name" value="RECQ-LIKE DNA HELICASE BLM"/>
    <property type="match status" value="1"/>
</dbReference>
<keyword evidence="3" id="KW-0413">Isomerase</keyword>
<evidence type="ECO:0000256" key="3">
    <source>
        <dbReference type="ARBA" id="ARBA00023235"/>
    </source>
</evidence>
<keyword evidence="4" id="KW-0539">Nucleus</keyword>
<evidence type="ECO:0000313" key="8">
    <source>
        <dbReference type="EMBL" id="KIR81439.1"/>
    </source>
</evidence>
<name>A0ABR5C0Q1_9TREE</name>
<proteinExistence type="inferred from homology"/>
<comment type="similarity">
    <text evidence="1">Belongs to the helicase family. RecQ subfamily.</text>
</comment>
<evidence type="ECO:0000256" key="2">
    <source>
        <dbReference type="ARBA" id="ARBA00023125"/>
    </source>
</evidence>